<dbReference type="PANTHER" id="PTHR34477">
    <property type="entry name" value="UPF0213 PROTEIN YHBQ"/>
    <property type="match status" value="1"/>
</dbReference>
<name>A0A1F5X1M4_9BACT</name>
<protein>
    <recommendedName>
        <fullName evidence="2">GIY-YIG domain-containing protein</fullName>
    </recommendedName>
</protein>
<feature type="domain" description="GIY-YIG" evidence="2">
    <location>
        <begin position="1"/>
        <end position="77"/>
    </location>
</feature>
<dbReference type="InterPro" id="IPR050190">
    <property type="entry name" value="UPF0213_domain"/>
</dbReference>
<dbReference type="STRING" id="1798351.A2930_01415"/>
<dbReference type="SUPFAM" id="SSF82771">
    <property type="entry name" value="GIY-YIG endonuclease"/>
    <property type="match status" value="1"/>
</dbReference>
<comment type="caution">
    <text evidence="3">The sequence shown here is derived from an EMBL/GenBank/DDBJ whole genome shotgun (WGS) entry which is preliminary data.</text>
</comment>
<dbReference type="CDD" id="cd10449">
    <property type="entry name" value="GIY-YIG_SLX1_like"/>
    <property type="match status" value="1"/>
</dbReference>
<dbReference type="InterPro" id="IPR035901">
    <property type="entry name" value="GIY-YIG_endonuc_sf"/>
</dbReference>
<proteinExistence type="inferred from homology"/>
<dbReference type="Pfam" id="PF01541">
    <property type="entry name" value="GIY-YIG"/>
    <property type="match status" value="1"/>
</dbReference>
<dbReference type="InterPro" id="IPR000305">
    <property type="entry name" value="GIY-YIG_endonuc"/>
</dbReference>
<evidence type="ECO:0000259" key="2">
    <source>
        <dbReference type="PROSITE" id="PS50164"/>
    </source>
</evidence>
<evidence type="ECO:0000313" key="3">
    <source>
        <dbReference type="EMBL" id="OGF81804.1"/>
    </source>
</evidence>
<organism evidence="3 4">
    <name type="scientific">Candidatus Giovannonibacteria bacterium RIFCSPLOWO2_01_FULL_45_34</name>
    <dbReference type="NCBI Taxonomy" id="1798351"/>
    <lineage>
        <taxon>Bacteria</taxon>
        <taxon>Candidatus Giovannoniibacteriota</taxon>
    </lineage>
</organism>
<evidence type="ECO:0000313" key="4">
    <source>
        <dbReference type="Proteomes" id="UP000178114"/>
    </source>
</evidence>
<reference evidence="3 4" key="1">
    <citation type="journal article" date="2016" name="Nat. Commun.">
        <title>Thousands of microbial genomes shed light on interconnected biogeochemical processes in an aquifer system.</title>
        <authorList>
            <person name="Anantharaman K."/>
            <person name="Brown C.T."/>
            <person name="Hug L.A."/>
            <person name="Sharon I."/>
            <person name="Castelle C.J."/>
            <person name="Probst A.J."/>
            <person name="Thomas B.C."/>
            <person name="Singh A."/>
            <person name="Wilkins M.J."/>
            <person name="Karaoz U."/>
            <person name="Brodie E.L."/>
            <person name="Williams K.H."/>
            <person name="Hubbard S.S."/>
            <person name="Banfield J.F."/>
        </authorList>
    </citation>
    <scope>NUCLEOTIDE SEQUENCE [LARGE SCALE GENOMIC DNA]</scope>
</reference>
<evidence type="ECO:0000256" key="1">
    <source>
        <dbReference type="ARBA" id="ARBA00007435"/>
    </source>
</evidence>
<dbReference type="Proteomes" id="UP000178114">
    <property type="component" value="Unassembled WGS sequence"/>
</dbReference>
<dbReference type="PROSITE" id="PS50164">
    <property type="entry name" value="GIY_YIG"/>
    <property type="match status" value="1"/>
</dbReference>
<dbReference type="AlphaFoldDB" id="A0A1F5X1M4"/>
<comment type="similarity">
    <text evidence="1">Belongs to the UPF0213 family.</text>
</comment>
<accession>A0A1F5X1M4</accession>
<gene>
    <name evidence="3" type="ORF">A2930_01415</name>
</gene>
<dbReference type="EMBL" id="MFID01000005">
    <property type="protein sequence ID" value="OGF81804.1"/>
    <property type="molecule type" value="Genomic_DNA"/>
</dbReference>
<sequence length="84" mass="10019">MQYVYLIKSQISNTKYIGCTSDLRKRMEEHSIGKVESTKNYRPAKLIGYEAFLLKSDAQRREKFLKTTEGRRLLKQQYRDILNK</sequence>
<dbReference type="Gene3D" id="3.40.1440.10">
    <property type="entry name" value="GIY-YIG endonuclease"/>
    <property type="match status" value="1"/>
</dbReference>
<dbReference type="PANTHER" id="PTHR34477:SF5">
    <property type="entry name" value="BSL5627 PROTEIN"/>
    <property type="match status" value="1"/>
</dbReference>